<sequence length="396" mass="45213">MACWKKRSVYENHIKTWRRSLVRRILITGAGGFLGKNLVAHLSQREDVSLQLFGSENSNDELHDWVSTADVIFHLAGVNRPENVEEFDTGNAGFTQTLVDAIKASGRKPHVIVSSSIQAALDNPYGNSKRRGEQILQRFSEQTGAPVSIFRLKNLFGKWCRPNYNSVTATFCHNLANDLPIEISNPEHQLDLAYVDDVVAAFIEEMETRPERIDGMVDPDPVPSYQISLGDLASRIQFFRDMQQTQLLPDYSVLFNKQLYATYLSYLPRDRWEYGPQKIHADDRGNLAELIKSPQFGQIFISRTKPGITRGMHYHHTKTEKFMVVAGQGLIRFRHVDETEVIEISVRGEDYRIVEIPPGYTHSITNTGDTEMVTLFWVCEMLDLDRPDTYYVPVDV</sequence>
<dbReference type="Pfam" id="PF14667">
    <property type="entry name" value="Polysacc_synt_C"/>
    <property type="match status" value="1"/>
</dbReference>
<name>A0A5C6C6H3_9BACT</name>
<reference evidence="4 5" key="1">
    <citation type="journal article" date="2020" name="Antonie Van Leeuwenhoek">
        <title>Rhodopirellula heiligendammensis sp. nov., Rhodopirellula pilleata sp. nov., and Rhodopirellula solitaria sp. nov. isolated from natural or artificial marine surfaces in Northern Germany and California, USA, and emended description of the genus Rhodopirellula.</title>
        <authorList>
            <person name="Kallscheuer N."/>
            <person name="Wiegand S."/>
            <person name="Jogler M."/>
            <person name="Boedeker C."/>
            <person name="Peeters S.H."/>
            <person name="Rast P."/>
            <person name="Heuer A."/>
            <person name="Jetten M.S.M."/>
            <person name="Rohde M."/>
            <person name="Jogler C."/>
        </authorList>
    </citation>
    <scope>NUCLEOTIDE SEQUENCE [LARGE SCALE GENOMIC DNA]</scope>
    <source>
        <strain evidence="4 5">Poly21</strain>
    </source>
</reference>
<dbReference type="EMBL" id="SJPU01000001">
    <property type="protein sequence ID" value="TWU18994.1"/>
    <property type="molecule type" value="Genomic_DNA"/>
</dbReference>
<dbReference type="Gene3D" id="3.40.50.720">
    <property type="entry name" value="NAD(P)-binding Rossmann-like Domain"/>
    <property type="match status" value="1"/>
</dbReference>
<dbReference type="AlphaFoldDB" id="A0A5C6C6H3"/>
<feature type="domain" description="NAD-dependent epimerase/dehydratase" evidence="2">
    <location>
        <begin position="25"/>
        <end position="207"/>
    </location>
</feature>
<dbReference type="Pfam" id="PF01370">
    <property type="entry name" value="Epimerase"/>
    <property type="match status" value="1"/>
</dbReference>
<dbReference type="PANTHER" id="PTHR43245:SF55">
    <property type="entry name" value="NAD(P)-BINDING DOMAIN-CONTAINING PROTEIN"/>
    <property type="match status" value="1"/>
</dbReference>
<evidence type="ECO:0000256" key="1">
    <source>
        <dbReference type="SAM" id="Phobius"/>
    </source>
</evidence>
<gene>
    <name evidence="4" type="ORF">Poly21_11650</name>
</gene>
<accession>A0A5C6C6H3</accession>
<comment type="caution">
    <text evidence="4">The sequence shown here is derived from an EMBL/GenBank/DDBJ whole genome shotgun (WGS) entry which is preliminary data.</text>
</comment>
<dbReference type="Proteomes" id="UP000319908">
    <property type="component" value="Unassembled WGS sequence"/>
</dbReference>
<dbReference type="InterPro" id="IPR011051">
    <property type="entry name" value="RmlC_Cupin_sf"/>
</dbReference>
<dbReference type="InterPro" id="IPR050177">
    <property type="entry name" value="Lipid_A_modif_metabolic_enz"/>
</dbReference>
<feature type="domain" description="Capsular polysaccharide assembling protein CapF C-terminal" evidence="3">
    <location>
        <begin position="280"/>
        <end position="390"/>
    </location>
</feature>
<dbReference type="InterPro" id="IPR036291">
    <property type="entry name" value="NAD(P)-bd_dom_sf"/>
</dbReference>
<dbReference type="GO" id="GO:0006096">
    <property type="term" value="P:glycolytic process"/>
    <property type="evidence" value="ECO:0007669"/>
    <property type="project" value="UniProtKB-UniPathway"/>
</dbReference>
<dbReference type="InterPro" id="IPR014710">
    <property type="entry name" value="RmlC-like_jellyroll"/>
</dbReference>
<dbReference type="CDD" id="cd07007">
    <property type="entry name" value="cupin_CapF-like_C"/>
    <property type="match status" value="1"/>
</dbReference>
<keyword evidence="1" id="KW-1133">Transmembrane helix</keyword>
<evidence type="ECO:0000313" key="5">
    <source>
        <dbReference type="Proteomes" id="UP000319908"/>
    </source>
</evidence>
<dbReference type="Gene3D" id="2.60.120.10">
    <property type="entry name" value="Jelly Rolls"/>
    <property type="match status" value="1"/>
</dbReference>
<organism evidence="4 5">
    <name type="scientific">Allorhodopirellula heiligendammensis</name>
    <dbReference type="NCBI Taxonomy" id="2714739"/>
    <lineage>
        <taxon>Bacteria</taxon>
        <taxon>Pseudomonadati</taxon>
        <taxon>Planctomycetota</taxon>
        <taxon>Planctomycetia</taxon>
        <taxon>Pirellulales</taxon>
        <taxon>Pirellulaceae</taxon>
        <taxon>Allorhodopirellula</taxon>
    </lineage>
</organism>
<dbReference type="UniPathway" id="UPA00109">
    <property type="reaction ID" value="UER00181"/>
</dbReference>
<protein>
    <submittedName>
        <fullName evidence="4">NAD dependent epimerase/dehydratase family protein</fullName>
    </submittedName>
</protein>
<proteinExistence type="predicted"/>
<feature type="transmembrane region" description="Helical" evidence="1">
    <location>
        <begin position="21"/>
        <end position="39"/>
    </location>
</feature>
<evidence type="ECO:0000259" key="3">
    <source>
        <dbReference type="Pfam" id="PF14667"/>
    </source>
</evidence>
<evidence type="ECO:0000259" key="2">
    <source>
        <dbReference type="Pfam" id="PF01370"/>
    </source>
</evidence>
<dbReference type="PANTHER" id="PTHR43245">
    <property type="entry name" value="BIFUNCTIONAL POLYMYXIN RESISTANCE PROTEIN ARNA"/>
    <property type="match status" value="1"/>
</dbReference>
<dbReference type="InterPro" id="IPR029303">
    <property type="entry name" value="CapF_C"/>
</dbReference>
<dbReference type="InterPro" id="IPR001509">
    <property type="entry name" value="Epimerase_deHydtase"/>
</dbReference>
<dbReference type="SUPFAM" id="SSF51735">
    <property type="entry name" value="NAD(P)-binding Rossmann-fold domains"/>
    <property type="match status" value="1"/>
</dbReference>
<dbReference type="SUPFAM" id="SSF51182">
    <property type="entry name" value="RmlC-like cupins"/>
    <property type="match status" value="1"/>
</dbReference>
<keyword evidence="5" id="KW-1185">Reference proteome</keyword>
<evidence type="ECO:0000313" key="4">
    <source>
        <dbReference type="EMBL" id="TWU18994.1"/>
    </source>
</evidence>
<keyword evidence="1" id="KW-0472">Membrane</keyword>
<keyword evidence="1" id="KW-0812">Transmembrane</keyword>